<feature type="compositionally biased region" description="Basic and acidic residues" evidence="2">
    <location>
        <begin position="199"/>
        <end position="237"/>
    </location>
</feature>
<feature type="domain" description="PPE" evidence="3">
    <location>
        <begin position="10"/>
        <end position="167"/>
    </location>
</feature>
<dbReference type="EMBL" id="JABUKG010000031">
    <property type="protein sequence ID" value="MBY6322940.1"/>
    <property type="molecule type" value="Genomic_DNA"/>
</dbReference>
<dbReference type="Pfam" id="PF00823">
    <property type="entry name" value="PPE"/>
    <property type="match status" value="1"/>
</dbReference>
<dbReference type="RefSeq" id="WP_068104277.1">
    <property type="nucleotide sequence ID" value="NZ_JABUKE010000037.1"/>
</dbReference>
<accession>A0ABS7NY05</accession>
<evidence type="ECO:0000313" key="5">
    <source>
        <dbReference type="Proteomes" id="UP001520140"/>
    </source>
</evidence>
<sequence length="432" mass="41999">MTAGPTGVVWLPRTAAVNSAALLAGPGPVPATAAATAWSGAAGAFADVAATLSRVGLALGAAWDGVAADAATGGLTATAGWASVVADRCAVTATRAGAHAAAVSAARLTMPTPVEIAAVEGTRAAAYSTGGAATGAAQAADAARLALDVRAAAVMEVYEAATATLAAPEVFDPPPPVTSGAPGVAPTSVTAVPPWLVDAGRDAHPGSPARGDDRELPRGDDRELPRGDDRELPRGDDGGSAPDSEELEPASTRPEDHRVLPTDGEEPALTRAASSALQSGGQTGHQMLQQVGQAALGGVGDRPGLGTGGVGSGVLGGGSGFAGPIGAGGPAFTAPAGRGGVGLGEFRPVPWAGDGAVGRVAESAGGGPAETSTAGTDRSGHRAPFGTVPTAMRPAEEDTPPDRPARPGRPSILDDRDGLPAVLPVIGEAPTQ</sequence>
<name>A0ABS7NY05_9NOCA</name>
<dbReference type="InterPro" id="IPR038332">
    <property type="entry name" value="PPE_sf"/>
</dbReference>
<keyword evidence="5" id="KW-1185">Reference proteome</keyword>
<dbReference type="InterPro" id="IPR000030">
    <property type="entry name" value="PPE_dom"/>
</dbReference>
<evidence type="ECO:0000256" key="1">
    <source>
        <dbReference type="ARBA" id="ARBA00010652"/>
    </source>
</evidence>
<organism evidence="4 5">
    <name type="scientific">Rhodococcoides kroppenstedtii</name>
    <dbReference type="NCBI Taxonomy" id="293050"/>
    <lineage>
        <taxon>Bacteria</taxon>
        <taxon>Bacillati</taxon>
        <taxon>Actinomycetota</taxon>
        <taxon>Actinomycetes</taxon>
        <taxon>Mycobacteriales</taxon>
        <taxon>Nocardiaceae</taxon>
        <taxon>Rhodococcoides</taxon>
    </lineage>
</organism>
<evidence type="ECO:0000256" key="2">
    <source>
        <dbReference type="SAM" id="MobiDB-lite"/>
    </source>
</evidence>
<reference evidence="4 5" key="1">
    <citation type="submission" date="2020-06" db="EMBL/GenBank/DDBJ databases">
        <title>Taxonomy, biology and ecology of Rhodococcus bacteria occurring in California pistachio and other woody hosts as revealed by genome sequence analyses.</title>
        <authorList>
            <person name="Gai Y."/>
            <person name="Riely B."/>
        </authorList>
    </citation>
    <scope>NUCLEOTIDE SEQUENCE [LARGE SCALE GENOMIC DNA]</scope>
    <source>
        <strain evidence="4 5">BP-284</strain>
    </source>
</reference>
<feature type="region of interest" description="Disordered" evidence="2">
    <location>
        <begin position="197"/>
        <end position="284"/>
    </location>
</feature>
<evidence type="ECO:0000313" key="4">
    <source>
        <dbReference type="EMBL" id="MBY6322940.1"/>
    </source>
</evidence>
<proteinExistence type="inferred from homology"/>
<dbReference type="SUPFAM" id="SSF140459">
    <property type="entry name" value="PE/PPE dimer-like"/>
    <property type="match status" value="1"/>
</dbReference>
<comment type="similarity">
    <text evidence="1">Belongs to the mycobacterial PPE family.</text>
</comment>
<feature type="region of interest" description="Disordered" evidence="2">
    <location>
        <begin position="354"/>
        <end position="432"/>
    </location>
</feature>
<feature type="compositionally biased region" description="Basic and acidic residues" evidence="2">
    <location>
        <begin position="394"/>
        <end position="405"/>
    </location>
</feature>
<protein>
    <submittedName>
        <fullName evidence="4">PPE domain-containing protein</fullName>
    </submittedName>
</protein>
<comment type="caution">
    <text evidence="4">The sequence shown here is derived from an EMBL/GenBank/DDBJ whole genome shotgun (WGS) entry which is preliminary data.</text>
</comment>
<evidence type="ECO:0000259" key="3">
    <source>
        <dbReference type="Pfam" id="PF00823"/>
    </source>
</evidence>
<gene>
    <name evidence="4" type="ORF">HQ605_19170</name>
</gene>
<dbReference type="Proteomes" id="UP001520140">
    <property type="component" value="Unassembled WGS sequence"/>
</dbReference>
<dbReference type="Gene3D" id="1.20.1260.20">
    <property type="entry name" value="PPE superfamily"/>
    <property type="match status" value="1"/>
</dbReference>